<evidence type="ECO:0000313" key="3">
    <source>
        <dbReference type="Proteomes" id="UP000637628"/>
    </source>
</evidence>
<dbReference type="EMBL" id="BOML01000052">
    <property type="protein sequence ID" value="GIE05219.1"/>
    <property type="molecule type" value="Genomic_DNA"/>
</dbReference>
<gene>
    <name evidence="2" type="ORF">Adu01nite_65690</name>
</gene>
<name>A0ABQ3Z6Q9_9ACTN</name>
<protein>
    <submittedName>
        <fullName evidence="2">Uncharacterized protein</fullName>
    </submittedName>
</protein>
<evidence type="ECO:0000313" key="2">
    <source>
        <dbReference type="EMBL" id="GIE05219.1"/>
    </source>
</evidence>
<organism evidence="2 3">
    <name type="scientific">Paractinoplanes durhamensis</name>
    <dbReference type="NCBI Taxonomy" id="113563"/>
    <lineage>
        <taxon>Bacteria</taxon>
        <taxon>Bacillati</taxon>
        <taxon>Actinomycetota</taxon>
        <taxon>Actinomycetes</taxon>
        <taxon>Micromonosporales</taxon>
        <taxon>Micromonosporaceae</taxon>
        <taxon>Paractinoplanes</taxon>
    </lineage>
</organism>
<sequence length="75" mass="8444">MGLLSRLFRRCFRRRPAPPGPVGGGVLAQTRAWELEQPIHDSEVPGATGVHAERRAAEEIERPRPCDGRRRSEDE</sequence>
<feature type="compositionally biased region" description="Basic and acidic residues" evidence="1">
    <location>
        <begin position="51"/>
        <end position="75"/>
    </location>
</feature>
<proteinExistence type="predicted"/>
<keyword evidence="3" id="KW-1185">Reference proteome</keyword>
<feature type="region of interest" description="Disordered" evidence="1">
    <location>
        <begin position="42"/>
        <end position="75"/>
    </location>
</feature>
<comment type="caution">
    <text evidence="2">The sequence shown here is derived from an EMBL/GenBank/DDBJ whole genome shotgun (WGS) entry which is preliminary data.</text>
</comment>
<reference evidence="2 3" key="1">
    <citation type="submission" date="2021-01" db="EMBL/GenBank/DDBJ databases">
        <title>Whole genome shotgun sequence of Actinoplanes durhamensis NBRC 14914.</title>
        <authorList>
            <person name="Komaki H."/>
            <person name="Tamura T."/>
        </authorList>
    </citation>
    <scope>NUCLEOTIDE SEQUENCE [LARGE SCALE GENOMIC DNA]</scope>
    <source>
        <strain evidence="2 3">NBRC 14914</strain>
    </source>
</reference>
<evidence type="ECO:0000256" key="1">
    <source>
        <dbReference type="SAM" id="MobiDB-lite"/>
    </source>
</evidence>
<dbReference type="Proteomes" id="UP000637628">
    <property type="component" value="Unassembled WGS sequence"/>
</dbReference>
<accession>A0ABQ3Z6Q9</accession>